<dbReference type="PANTHER" id="PTHR21071">
    <property type="entry name" value="UDP-N-ACETYLENOLPYRUVOYLGLUCOSAMINE REDUCTASE"/>
    <property type="match status" value="1"/>
</dbReference>
<evidence type="ECO:0000259" key="17">
    <source>
        <dbReference type="PROSITE" id="PS51387"/>
    </source>
</evidence>
<evidence type="ECO:0000256" key="9">
    <source>
        <dbReference type="ARBA" id="ARBA00022857"/>
    </source>
</evidence>
<proteinExistence type="inferred from homology"/>
<dbReference type="PROSITE" id="PS51387">
    <property type="entry name" value="FAD_PCMH"/>
    <property type="match status" value="1"/>
</dbReference>
<keyword evidence="14 16" id="KW-0961">Cell wall biogenesis/degradation</keyword>
<dbReference type="SUPFAM" id="SSF56194">
    <property type="entry name" value="Uridine diphospho-N-Acetylenolpyruvylglucosamine reductase, MurB, C-terminal domain"/>
    <property type="match status" value="1"/>
</dbReference>
<feature type="active site" description="Proton donor" evidence="16">
    <location>
        <position position="227"/>
    </location>
</feature>
<evidence type="ECO:0000256" key="1">
    <source>
        <dbReference type="ARBA" id="ARBA00001974"/>
    </source>
</evidence>
<comment type="subcellular location">
    <subcellularLocation>
        <location evidence="3 16">Cytoplasm</location>
    </subcellularLocation>
</comment>
<keyword evidence="11 16" id="KW-0573">Peptidoglycan synthesis</keyword>
<keyword evidence="12 16" id="KW-0560">Oxidoreductase</keyword>
<dbReference type="Proteomes" id="UP001301012">
    <property type="component" value="Unassembled WGS sequence"/>
</dbReference>
<keyword evidence="10 16" id="KW-0133">Cell shape</keyword>
<evidence type="ECO:0000256" key="12">
    <source>
        <dbReference type="ARBA" id="ARBA00023002"/>
    </source>
</evidence>
<dbReference type="InterPro" id="IPR016169">
    <property type="entry name" value="FAD-bd_PCMH_sub2"/>
</dbReference>
<evidence type="ECO:0000256" key="11">
    <source>
        <dbReference type="ARBA" id="ARBA00022984"/>
    </source>
</evidence>
<dbReference type="NCBIfam" id="TIGR00179">
    <property type="entry name" value="murB"/>
    <property type="match status" value="1"/>
</dbReference>
<dbReference type="HAMAP" id="MF_00037">
    <property type="entry name" value="MurB"/>
    <property type="match status" value="1"/>
</dbReference>
<protein>
    <recommendedName>
        <fullName evidence="16">UDP-N-acetylenolpyruvoylglucosamine reductase</fullName>
        <ecNumber evidence="16">1.3.1.98</ecNumber>
    </recommendedName>
    <alternativeName>
        <fullName evidence="16">UDP-N-acetylmuramate dehydrogenase</fullName>
    </alternativeName>
</protein>
<feature type="domain" description="FAD-binding PCMH-type" evidence="17">
    <location>
        <begin position="32"/>
        <end position="198"/>
    </location>
</feature>
<dbReference type="Gene3D" id="3.30.43.10">
    <property type="entry name" value="Uridine Diphospho-n-acetylenolpyruvylglucosamine Reductase, domain 2"/>
    <property type="match status" value="1"/>
</dbReference>
<dbReference type="SUPFAM" id="SSF56176">
    <property type="entry name" value="FAD-binding/transporter-associated domain-like"/>
    <property type="match status" value="1"/>
</dbReference>
<comment type="cofactor">
    <cofactor evidence="1 16">
        <name>FAD</name>
        <dbReference type="ChEBI" id="CHEBI:57692"/>
    </cofactor>
</comment>
<comment type="function">
    <text evidence="2 16">Cell wall formation.</text>
</comment>
<comment type="pathway">
    <text evidence="4 16">Cell wall biogenesis; peptidoglycan biosynthesis.</text>
</comment>
<dbReference type="Gene3D" id="3.90.78.10">
    <property type="entry name" value="UDP-N-acetylenolpyruvoylglucosamine reductase, C-terminal domain"/>
    <property type="match status" value="1"/>
</dbReference>
<evidence type="ECO:0000256" key="13">
    <source>
        <dbReference type="ARBA" id="ARBA00023306"/>
    </source>
</evidence>
<keyword evidence="8 16" id="KW-0274">FAD</keyword>
<evidence type="ECO:0000256" key="2">
    <source>
        <dbReference type="ARBA" id="ARBA00003921"/>
    </source>
</evidence>
<dbReference type="EC" id="1.3.1.98" evidence="16"/>
<evidence type="ECO:0000313" key="18">
    <source>
        <dbReference type="EMBL" id="MDK2563556.1"/>
    </source>
</evidence>
<keyword evidence="19" id="KW-1185">Reference proteome</keyword>
<comment type="caution">
    <text evidence="18">The sequence shown here is derived from an EMBL/GenBank/DDBJ whole genome shotgun (WGS) entry which is preliminary data.</text>
</comment>
<evidence type="ECO:0000256" key="3">
    <source>
        <dbReference type="ARBA" id="ARBA00004496"/>
    </source>
</evidence>
<dbReference type="Pfam" id="PF01565">
    <property type="entry name" value="FAD_binding_4"/>
    <property type="match status" value="1"/>
</dbReference>
<accession>A0ABT7EC96</accession>
<evidence type="ECO:0000256" key="4">
    <source>
        <dbReference type="ARBA" id="ARBA00004752"/>
    </source>
</evidence>
<evidence type="ECO:0000256" key="6">
    <source>
        <dbReference type="ARBA" id="ARBA00022618"/>
    </source>
</evidence>
<organism evidence="18 19">
    <name type="scientific">Romboutsia sedimentorum</name>
    <dbReference type="NCBI Taxonomy" id="1368474"/>
    <lineage>
        <taxon>Bacteria</taxon>
        <taxon>Bacillati</taxon>
        <taxon>Bacillota</taxon>
        <taxon>Clostridia</taxon>
        <taxon>Peptostreptococcales</taxon>
        <taxon>Peptostreptococcaceae</taxon>
        <taxon>Romboutsia</taxon>
    </lineage>
</organism>
<keyword evidence="7 16" id="KW-0285">Flavoprotein</keyword>
<dbReference type="Pfam" id="PF02873">
    <property type="entry name" value="MurB_C"/>
    <property type="match status" value="1"/>
</dbReference>
<evidence type="ECO:0000256" key="15">
    <source>
        <dbReference type="ARBA" id="ARBA00048914"/>
    </source>
</evidence>
<feature type="active site" evidence="16">
    <location>
        <position position="297"/>
    </location>
</feature>
<dbReference type="InterPro" id="IPR036635">
    <property type="entry name" value="MurB_C_sf"/>
</dbReference>
<comment type="catalytic activity">
    <reaction evidence="15 16">
        <text>UDP-N-acetyl-alpha-D-muramate + NADP(+) = UDP-N-acetyl-3-O-(1-carboxyvinyl)-alpha-D-glucosamine + NADPH + H(+)</text>
        <dbReference type="Rhea" id="RHEA:12248"/>
        <dbReference type="ChEBI" id="CHEBI:15378"/>
        <dbReference type="ChEBI" id="CHEBI:57783"/>
        <dbReference type="ChEBI" id="CHEBI:58349"/>
        <dbReference type="ChEBI" id="CHEBI:68483"/>
        <dbReference type="ChEBI" id="CHEBI:70757"/>
        <dbReference type="EC" id="1.3.1.98"/>
    </reaction>
</comment>
<dbReference type="InterPro" id="IPR016166">
    <property type="entry name" value="FAD-bd_PCMH"/>
</dbReference>
<dbReference type="PANTHER" id="PTHR21071:SF4">
    <property type="entry name" value="UDP-N-ACETYLENOLPYRUVOYLGLUCOSAMINE REDUCTASE"/>
    <property type="match status" value="1"/>
</dbReference>
<evidence type="ECO:0000256" key="10">
    <source>
        <dbReference type="ARBA" id="ARBA00022960"/>
    </source>
</evidence>
<keyword evidence="5 16" id="KW-0963">Cytoplasm</keyword>
<sequence length="304" mass="33416">MNKEYIYESLLNIVGQENVKLDEPMKKHISFRVGGPADILVKPTSETQLSDIMVLIKKEKIPYLIIGNGSNLLVKDGGIRGVVIEISNNLNNFDIKGTNVKIQSGALLSVVGKAVLREELKGFEFAAGIPGTLGGAIAMNAGAYGGEMKDIVKSVKLMDTDGNIFEFTNEQMAFEYRKSILSRTDYIVLCVEIELQKGNYDEIKATMMDFTQRRVSKQPLSLPSAGSTFKRPKGHFAGQLIEECGLRGLTLRGAQVSEKHCGFVVNLGNTTAKDLLELMYVVKSTVNAKFGIMLEEEVRILGED</sequence>
<dbReference type="NCBIfam" id="NF010480">
    <property type="entry name" value="PRK13905.1"/>
    <property type="match status" value="1"/>
</dbReference>
<evidence type="ECO:0000256" key="14">
    <source>
        <dbReference type="ARBA" id="ARBA00023316"/>
    </source>
</evidence>
<keyword evidence="6 16" id="KW-0132">Cell division</keyword>
<comment type="similarity">
    <text evidence="16">Belongs to the MurB family.</text>
</comment>
<dbReference type="InterPro" id="IPR011601">
    <property type="entry name" value="MurB_C"/>
</dbReference>
<evidence type="ECO:0000256" key="8">
    <source>
        <dbReference type="ARBA" id="ARBA00022827"/>
    </source>
</evidence>
<dbReference type="GO" id="GO:0008762">
    <property type="term" value="F:UDP-N-acetylmuramate dehydrogenase activity"/>
    <property type="evidence" value="ECO:0007669"/>
    <property type="project" value="UniProtKB-EC"/>
</dbReference>
<name>A0ABT7EC96_9FIRM</name>
<reference evidence="18 19" key="1">
    <citation type="submission" date="2023-05" db="EMBL/GenBank/DDBJ databases">
        <title>Rombocin, a short stable natural nisin variant, displays selective antimicrobial activity against Listeria monocytogenes and employs dual mode of action to kill target bacterial strains.</title>
        <authorList>
            <person name="Wambui J."/>
            <person name="Stephan R."/>
            <person name="Kuipers O.P."/>
        </authorList>
    </citation>
    <scope>NUCLEOTIDE SEQUENCE [LARGE SCALE GENOMIC DNA]</scope>
    <source>
        <strain evidence="18 19">RC002</strain>
    </source>
</reference>
<dbReference type="InterPro" id="IPR036318">
    <property type="entry name" value="FAD-bd_PCMH-like_sf"/>
</dbReference>
<evidence type="ECO:0000256" key="7">
    <source>
        <dbReference type="ARBA" id="ARBA00022630"/>
    </source>
</evidence>
<keyword evidence="13 16" id="KW-0131">Cell cycle</keyword>
<dbReference type="EMBL" id="JASKYM010000003">
    <property type="protein sequence ID" value="MDK2563556.1"/>
    <property type="molecule type" value="Genomic_DNA"/>
</dbReference>
<evidence type="ECO:0000256" key="16">
    <source>
        <dbReference type="HAMAP-Rule" id="MF_00037"/>
    </source>
</evidence>
<dbReference type="InterPro" id="IPR006094">
    <property type="entry name" value="Oxid_FAD_bind_N"/>
</dbReference>
<dbReference type="Gene3D" id="3.30.465.10">
    <property type="match status" value="1"/>
</dbReference>
<evidence type="ECO:0000256" key="5">
    <source>
        <dbReference type="ARBA" id="ARBA00022490"/>
    </source>
</evidence>
<evidence type="ECO:0000313" key="19">
    <source>
        <dbReference type="Proteomes" id="UP001301012"/>
    </source>
</evidence>
<keyword evidence="9 16" id="KW-0521">NADP</keyword>
<dbReference type="RefSeq" id="WP_284132505.1">
    <property type="nucleotide sequence ID" value="NZ_JASKYM010000003.1"/>
</dbReference>
<gene>
    <name evidence="16 18" type="primary">murB</name>
    <name evidence="18" type="ORF">QOZ84_08340</name>
</gene>
<dbReference type="InterPro" id="IPR016167">
    <property type="entry name" value="FAD-bd_PCMH_sub1"/>
</dbReference>
<dbReference type="InterPro" id="IPR003170">
    <property type="entry name" value="MurB"/>
</dbReference>
<feature type="active site" evidence="16">
    <location>
        <position position="177"/>
    </location>
</feature>